<comment type="caution">
    <text evidence="3">The sequence shown here is derived from an EMBL/GenBank/DDBJ whole genome shotgun (WGS) entry which is preliminary data.</text>
</comment>
<dbReference type="PANTHER" id="PTHR33286">
    <property type="entry name" value="BIFUNCTIONAL INHIBITOR/LIPID-TRANSFER PROTEIN/SEED STORAGE 2S ALBUMIN SUPERFAMILY PROTEIN"/>
    <property type="match status" value="1"/>
</dbReference>
<sequence length="108" mass="12130">MVAMKVIFRLIVFVLVFAMFVTHQARGEGDCHKEKMIIMINCKVSIEYGDAFVNPSDKCRSLVTLYDIDCICRSFTLEDQALVDARNVIKLALICGKPKLEANAEVSN</sequence>
<dbReference type="Proteomes" id="UP000636709">
    <property type="component" value="Unassembled WGS sequence"/>
</dbReference>
<dbReference type="InterPro" id="IPR016140">
    <property type="entry name" value="Bifunc_inhib/LTP/seed_store"/>
</dbReference>
<keyword evidence="4" id="KW-1185">Reference proteome</keyword>
<gene>
    <name evidence="3" type="ORF">HU200_027594</name>
</gene>
<proteinExistence type="predicted"/>
<dbReference type="PANTHER" id="PTHR33286:SF44">
    <property type="entry name" value="5A2 PROTEIN"/>
    <property type="match status" value="1"/>
</dbReference>
<dbReference type="EMBL" id="JACEFO010001734">
    <property type="protein sequence ID" value="KAF8715047.1"/>
    <property type="molecule type" value="Genomic_DNA"/>
</dbReference>
<dbReference type="AlphaFoldDB" id="A0A835ER01"/>
<feature type="signal peptide" evidence="1">
    <location>
        <begin position="1"/>
        <end position="27"/>
    </location>
</feature>
<dbReference type="Pfam" id="PF14368">
    <property type="entry name" value="LTP_2"/>
    <property type="match status" value="1"/>
</dbReference>
<feature type="chain" id="PRO_5032531879" description="Bifunctional inhibitor/plant lipid transfer protein/seed storage helical domain-containing protein" evidence="1">
    <location>
        <begin position="28"/>
        <end position="108"/>
    </location>
</feature>
<feature type="domain" description="Bifunctional inhibitor/plant lipid transfer protein/seed storage helical" evidence="2">
    <location>
        <begin position="12"/>
        <end position="98"/>
    </location>
</feature>
<evidence type="ECO:0000259" key="2">
    <source>
        <dbReference type="Pfam" id="PF14368"/>
    </source>
</evidence>
<keyword evidence="1" id="KW-0732">Signal</keyword>
<evidence type="ECO:0000256" key="1">
    <source>
        <dbReference type="SAM" id="SignalP"/>
    </source>
</evidence>
<evidence type="ECO:0000313" key="3">
    <source>
        <dbReference type="EMBL" id="KAF8715047.1"/>
    </source>
</evidence>
<accession>A0A835ER01</accession>
<organism evidence="3 4">
    <name type="scientific">Digitaria exilis</name>
    <dbReference type="NCBI Taxonomy" id="1010633"/>
    <lineage>
        <taxon>Eukaryota</taxon>
        <taxon>Viridiplantae</taxon>
        <taxon>Streptophyta</taxon>
        <taxon>Embryophyta</taxon>
        <taxon>Tracheophyta</taxon>
        <taxon>Spermatophyta</taxon>
        <taxon>Magnoliopsida</taxon>
        <taxon>Liliopsida</taxon>
        <taxon>Poales</taxon>
        <taxon>Poaceae</taxon>
        <taxon>PACMAD clade</taxon>
        <taxon>Panicoideae</taxon>
        <taxon>Panicodae</taxon>
        <taxon>Paniceae</taxon>
        <taxon>Anthephorinae</taxon>
        <taxon>Digitaria</taxon>
    </lineage>
</organism>
<protein>
    <recommendedName>
        <fullName evidence="2">Bifunctional inhibitor/plant lipid transfer protein/seed storage helical domain-containing protein</fullName>
    </recommendedName>
</protein>
<evidence type="ECO:0000313" key="4">
    <source>
        <dbReference type="Proteomes" id="UP000636709"/>
    </source>
</evidence>
<reference evidence="3" key="1">
    <citation type="submission" date="2020-07" db="EMBL/GenBank/DDBJ databases">
        <title>Genome sequence and genetic diversity analysis of an under-domesticated orphan crop, white fonio (Digitaria exilis).</title>
        <authorList>
            <person name="Bennetzen J.L."/>
            <person name="Chen S."/>
            <person name="Ma X."/>
            <person name="Wang X."/>
            <person name="Yssel A.E.J."/>
            <person name="Chaluvadi S.R."/>
            <person name="Johnson M."/>
            <person name="Gangashetty P."/>
            <person name="Hamidou F."/>
            <person name="Sanogo M.D."/>
            <person name="Zwaenepoel A."/>
            <person name="Wallace J."/>
            <person name="Van De Peer Y."/>
            <person name="Van Deynze A."/>
        </authorList>
    </citation>
    <scope>NUCLEOTIDE SEQUENCE</scope>
    <source>
        <tissue evidence="3">Leaves</tissue>
    </source>
</reference>
<name>A0A835ER01_9POAL</name>
<dbReference type="OrthoDB" id="654726at2759"/>